<keyword evidence="2" id="KW-1185">Reference proteome</keyword>
<dbReference type="EMBL" id="JBDJPC010000007">
    <property type="protein sequence ID" value="KAL1493651.1"/>
    <property type="molecule type" value="Genomic_DNA"/>
</dbReference>
<comment type="caution">
    <text evidence="1">The sequence shown here is derived from an EMBL/GenBank/DDBJ whole genome shotgun (WGS) entry which is preliminary data.</text>
</comment>
<evidence type="ECO:0000313" key="1">
    <source>
        <dbReference type="EMBL" id="KAL1493651.1"/>
    </source>
</evidence>
<evidence type="ECO:0000313" key="2">
    <source>
        <dbReference type="Proteomes" id="UP001566132"/>
    </source>
</evidence>
<reference evidence="1 2" key="1">
    <citation type="submission" date="2024-05" db="EMBL/GenBank/DDBJ databases">
        <title>Genetic variation in Jamaican populations of the coffee berry borer (Hypothenemus hampei).</title>
        <authorList>
            <person name="Errbii M."/>
            <person name="Myrie A."/>
        </authorList>
    </citation>
    <scope>NUCLEOTIDE SEQUENCE [LARGE SCALE GENOMIC DNA]</scope>
    <source>
        <strain evidence="1">JA-Hopewell-2020-01-JO</strain>
        <tissue evidence="1">Whole body</tissue>
    </source>
</reference>
<name>A0ABD1EGJ3_HYPHA</name>
<accession>A0ABD1EGJ3</accession>
<gene>
    <name evidence="1" type="ORF">ABEB36_009350</name>
</gene>
<sequence>MRMLQNNNQITNNDQDAHTSETHILNEEIPGDMSFDLLEPKIKNEIRIIEAVSNKCQNLKIFYNETSKRIAINNTKNRFLYLDNDVYDEEVVTSDNYKIERQVLQFIPMHPSRRV</sequence>
<dbReference type="Proteomes" id="UP001566132">
    <property type="component" value="Unassembled WGS sequence"/>
</dbReference>
<proteinExistence type="predicted"/>
<organism evidence="1 2">
    <name type="scientific">Hypothenemus hampei</name>
    <name type="common">Coffee berry borer</name>
    <dbReference type="NCBI Taxonomy" id="57062"/>
    <lineage>
        <taxon>Eukaryota</taxon>
        <taxon>Metazoa</taxon>
        <taxon>Ecdysozoa</taxon>
        <taxon>Arthropoda</taxon>
        <taxon>Hexapoda</taxon>
        <taxon>Insecta</taxon>
        <taxon>Pterygota</taxon>
        <taxon>Neoptera</taxon>
        <taxon>Endopterygota</taxon>
        <taxon>Coleoptera</taxon>
        <taxon>Polyphaga</taxon>
        <taxon>Cucujiformia</taxon>
        <taxon>Curculionidae</taxon>
        <taxon>Scolytinae</taxon>
        <taxon>Hypothenemus</taxon>
    </lineage>
</organism>
<dbReference type="InterPro" id="IPR036223">
    <property type="entry name" value="CAP_C_sf"/>
</dbReference>
<dbReference type="AlphaFoldDB" id="A0ABD1EGJ3"/>
<protein>
    <submittedName>
        <fullName evidence="1">Uncharacterized protein</fullName>
    </submittedName>
</protein>
<dbReference type="SUPFAM" id="SSF69340">
    <property type="entry name" value="C-terminal domain of adenylylcyclase associated protein"/>
    <property type="match status" value="1"/>
</dbReference>